<accession>A0A1X9YMN8</accession>
<dbReference type="Proteomes" id="UP000266292">
    <property type="component" value="Chromosome"/>
</dbReference>
<evidence type="ECO:0000313" key="3">
    <source>
        <dbReference type="Proteomes" id="UP000266292"/>
    </source>
</evidence>
<evidence type="ECO:0008006" key="4">
    <source>
        <dbReference type="Google" id="ProtNLM"/>
    </source>
</evidence>
<evidence type="ECO:0000313" key="2">
    <source>
        <dbReference type="EMBL" id="ARS34140.1"/>
    </source>
</evidence>
<dbReference type="Gene3D" id="2.60.40.1120">
    <property type="entry name" value="Carboxypeptidase-like, regulatory domain"/>
    <property type="match status" value="1"/>
</dbReference>
<sequence>MKYSLPLFFLLLSLCCQAQPIRLAGQVLAKESGSGLPYVNIGILEKNIGTASDEQGRFALDLPREHQQETLTFSAVGYEELSVPVAELRSMQPLVIKLQEKEMQLQEVVVRSRKLRVRRLGVTGRLSVVWGQPEQKEGHDIYEFANFINVKGRETELLSAHFYLTSSKLDSALFRINLYKDRGGFPGERLVEKSIVQRLSAKEGWVSINLESFSVYTDDNFFLGIEYLPAANTDKFAVTLGGTLGGTSYSRKSSLGAWEKFSGVSLSGYVTVQQ</sequence>
<keyword evidence="1" id="KW-0732">Signal</keyword>
<dbReference type="RefSeq" id="WP_025603968.1">
    <property type="nucleotide sequence ID" value="NZ_CP021235.1"/>
</dbReference>
<proteinExistence type="predicted"/>
<dbReference type="AlphaFoldDB" id="A0A1X9YMN8"/>
<dbReference type="Pfam" id="PF13715">
    <property type="entry name" value="CarbopepD_reg_2"/>
    <property type="match status" value="1"/>
</dbReference>
<evidence type="ECO:0000256" key="1">
    <source>
        <dbReference type="SAM" id="SignalP"/>
    </source>
</evidence>
<feature type="chain" id="PRO_5011008568" description="Carboxypeptidase-like regulatory domain-containing protein" evidence="1">
    <location>
        <begin position="19"/>
        <end position="274"/>
    </location>
</feature>
<dbReference type="KEGG" id="pact:CA264_01045"/>
<dbReference type="STRING" id="709015.GCA_000472485_00210"/>
<protein>
    <recommendedName>
        <fullName evidence="4">Carboxypeptidase-like regulatory domain-containing protein</fullName>
    </recommendedName>
</protein>
<keyword evidence="3" id="KW-1185">Reference proteome</keyword>
<gene>
    <name evidence="2" type="ORF">CA264_01045</name>
</gene>
<dbReference type="EMBL" id="CP021235">
    <property type="protein sequence ID" value="ARS34140.1"/>
    <property type="molecule type" value="Genomic_DNA"/>
</dbReference>
<dbReference type="SUPFAM" id="SSF49464">
    <property type="entry name" value="Carboxypeptidase regulatory domain-like"/>
    <property type="match status" value="1"/>
</dbReference>
<name>A0A1X9YMN8_9BACT</name>
<organism evidence="2 3">
    <name type="scientific">Pontibacter actiniarum</name>
    <dbReference type="NCBI Taxonomy" id="323450"/>
    <lineage>
        <taxon>Bacteria</taxon>
        <taxon>Pseudomonadati</taxon>
        <taxon>Bacteroidota</taxon>
        <taxon>Cytophagia</taxon>
        <taxon>Cytophagales</taxon>
        <taxon>Hymenobacteraceae</taxon>
        <taxon>Pontibacter</taxon>
    </lineage>
</organism>
<feature type="signal peptide" evidence="1">
    <location>
        <begin position="1"/>
        <end position="18"/>
    </location>
</feature>
<reference evidence="3" key="1">
    <citation type="submission" date="2017-05" db="EMBL/GenBank/DDBJ databases">
        <authorList>
            <person name="Ray J."/>
            <person name="Price M."/>
            <person name="Deutschbauer A."/>
        </authorList>
    </citation>
    <scope>NUCLEOTIDE SEQUENCE [LARGE SCALE GENOMIC DNA]</scope>
    <source>
        <strain evidence="3">DSM 19842</strain>
    </source>
</reference>
<dbReference type="InterPro" id="IPR008969">
    <property type="entry name" value="CarboxyPept-like_regulatory"/>
</dbReference>
<dbReference type="OrthoDB" id="2247630at2"/>